<dbReference type="SUPFAM" id="SSF55785">
    <property type="entry name" value="PYP-like sensor domain (PAS domain)"/>
    <property type="match status" value="1"/>
</dbReference>
<comment type="catalytic activity">
    <reaction evidence="14">
        <text>L-threonyl-[protein] + ATP = O-phospho-L-threonyl-[protein] + ADP + H(+)</text>
        <dbReference type="Rhea" id="RHEA:46608"/>
        <dbReference type="Rhea" id="RHEA-COMP:11060"/>
        <dbReference type="Rhea" id="RHEA-COMP:11605"/>
        <dbReference type="ChEBI" id="CHEBI:15378"/>
        <dbReference type="ChEBI" id="CHEBI:30013"/>
        <dbReference type="ChEBI" id="CHEBI:30616"/>
        <dbReference type="ChEBI" id="CHEBI:61977"/>
        <dbReference type="ChEBI" id="CHEBI:456216"/>
        <dbReference type="EC" id="2.7.11.1"/>
    </reaction>
</comment>
<evidence type="ECO:0000313" key="20">
    <source>
        <dbReference type="EMBL" id="KAI3958331.1"/>
    </source>
</evidence>
<dbReference type="InterPro" id="IPR035965">
    <property type="entry name" value="PAS-like_dom_sf"/>
</dbReference>
<dbReference type="Gene3D" id="3.30.200.20">
    <property type="entry name" value="Phosphorylase Kinase, domain 1"/>
    <property type="match status" value="1"/>
</dbReference>
<keyword evidence="10 16" id="KW-0067">ATP-binding</keyword>
<dbReference type="FunFam" id="3.30.200.20:FF:000060">
    <property type="entry name" value="Serine/threonine-protein kinase isoform 1"/>
    <property type="match status" value="1"/>
</dbReference>
<keyword evidence="13" id="KW-0675">Receptor</keyword>
<keyword evidence="7" id="KW-0808">Transferase</keyword>
<comment type="caution">
    <text evidence="20">The sequence shown here is derived from an EMBL/GenBank/DDBJ whole genome shotgun (WGS) entry which is preliminary data.</text>
</comment>
<keyword evidence="8 16" id="KW-0547">Nucleotide-binding</keyword>
<dbReference type="InterPro" id="IPR051681">
    <property type="entry name" value="Ser/Thr_Kinases-Pseudokinases"/>
</dbReference>
<dbReference type="EMBL" id="JAJJMB010001160">
    <property type="protein sequence ID" value="KAI3958331.1"/>
    <property type="molecule type" value="Genomic_DNA"/>
</dbReference>
<evidence type="ECO:0000256" key="2">
    <source>
        <dbReference type="ARBA" id="ARBA00010507"/>
    </source>
</evidence>
<feature type="domain" description="PAS" evidence="19">
    <location>
        <begin position="133"/>
        <end position="166"/>
    </location>
</feature>
<reference evidence="20" key="1">
    <citation type="submission" date="2022-04" db="EMBL/GenBank/DDBJ databases">
        <title>A functionally conserved STORR gene fusion in Papaver species that diverged 16.8 million years ago.</title>
        <authorList>
            <person name="Catania T."/>
        </authorList>
    </citation>
    <scope>NUCLEOTIDE SEQUENCE</scope>
    <source>
        <strain evidence="20">S-188037</strain>
    </source>
</reference>
<dbReference type="CDD" id="cd00130">
    <property type="entry name" value="PAS"/>
    <property type="match status" value="1"/>
</dbReference>
<dbReference type="GO" id="GO:0005524">
    <property type="term" value="F:ATP binding"/>
    <property type="evidence" value="ECO:0007669"/>
    <property type="project" value="UniProtKB-UniRule"/>
</dbReference>
<evidence type="ECO:0000256" key="10">
    <source>
        <dbReference type="ARBA" id="ARBA00022840"/>
    </source>
</evidence>
<keyword evidence="5" id="KW-0600">Photoreceptor protein</keyword>
<dbReference type="GO" id="GO:0009881">
    <property type="term" value="F:photoreceptor activity"/>
    <property type="evidence" value="ECO:0007669"/>
    <property type="project" value="UniProtKB-KW"/>
</dbReference>
<feature type="compositionally biased region" description="Basic and acidic residues" evidence="17">
    <location>
        <begin position="389"/>
        <end position="408"/>
    </location>
</feature>
<dbReference type="CDD" id="cd13999">
    <property type="entry name" value="STKc_MAP3K-like"/>
    <property type="match status" value="1"/>
</dbReference>
<evidence type="ECO:0000256" key="3">
    <source>
        <dbReference type="ARBA" id="ARBA00012513"/>
    </source>
</evidence>
<feature type="domain" description="Protein kinase" evidence="18">
    <location>
        <begin position="537"/>
        <end position="793"/>
    </location>
</feature>
<dbReference type="Proteomes" id="UP001202328">
    <property type="component" value="Unassembled WGS sequence"/>
</dbReference>
<dbReference type="Gene3D" id="1.10.510.10">
    <property type="entry name" value="Transferase(Phosphotransferase) domain 1"/>
    <property type="match status" value="1"/>
</dbReference>
<dbReference type="PROSITE" id="PS00107">
    <property type="entry name" value="PROTEIN_KINASE_ATP"/>
    <property type="match status" value="1"/>
</dbReference>
<dbReference type="GO" id="GO:0006355">
    <property type="term" value="P:regulation of DNA-templated transcription"/>
    <property type="evidence" value="ECO:0007669"/>
    <property type="project" value="InterPro"/>
</dbReference>
<accession>A0AAD4XY61</accession>
<dbReference type="NCBIfam" id="TIGR00229">
    <property type="entry name" value="sensory_box"/>
    <property type="match status" value="1"/>
</dbReference>
<dbReference type="GO" id="GO:0004674">
    <property type="term" value="F:protein serine/threonine kinase activity"/>
    <property type="evidence" value="ECO:0007669"/>
    <property type="project" value="UniProtKB-KW"/>
</dbReference>
<dbReference type="PANTHER" id="PTHR44329:SF47">
    <property type="entry name" value="SERINE_THREONINE-PROTEIN KINASE ROCO5-RELATED"/>
    <property type="match status" value="1"/>
</dbReference>
<dbReference type="GO" id="GO:0016020">
    <property type="term" value="C:membrane"/>
    <property type="evidence" value="ECO:0007669"/>
    <property type="project" value="UniProtKB-SubCell"/>
</dbReference>
<evidence type="ECO:0000256" key="5">
    <source>
        <dbReference type="ARBA" id="ARBA00022543"/>
    </source>
</evidence>
<dbReference type="Pfam" id="PF07714">
    <property type="entry name" value="PK_Tyr_Ser-Thr"/>
    <property type="match status" value="1"/>
</dbReference>
<dbReference type="InterPro" id="IPR008271">
    <property type="entry name" value="Ser/Thr_kinase_AS"/>
</dbReference>
<dbReference type="InterPro" id="IPR000719">
    <property type="entry name" value="Prot_kinase_dom"/>
</dbReference>
<evidence type="ECO:0000256" key="4">
    <source>
        <dbReference type="ARBA" id="ARBA00022527"/>
    </source>
</evidence>
<evidence type="ECO:0000259" key="18">
    <source>
        <dbReference type="PROSITE" id="PS50011"/>
    </source>
</evidence>
<keyword evidence="6" id="KW-0716">Sensory transduction</keyword>
<feature type="region of interest" description="Disordered" evidence="17">
    <location>
        <begin position="493"/>
        <end position="524"/>
    </location>
</feature>
<evidence type="ECO:0000256" key="11">
    <source>
        <dbReference type="ARBA" id="ARBA00022991"/>
    </source>
</evidence>
<evidence type="ECO:0000256" key="13">
    <source>
        <dbReference type="ARBA" id="ARBA00023170"/>
    </source>
</evidence>
<evidence type="ECO:0000256" key="1">
    <source>
        <dbReference type="ARBA" id="ARBA00004370"/>
    </source>
</evidence>
<evidence type="ECO:0000256" key="15">
    <source>
        <dbReference type="ARBA" id="ARBA00048679"/>
    </source>
</evidence>
<dbReference type="AlphaFoldDB" id="A0AAD4XY61"/>
<organism evidence="20 21">
    <name type="scientific">Papaver atlanticum</name>
    <dbReference type="NCBI Taxonomy" id="357466"/>
    <lineage>
        <taxon>Eukaryota</taxon>
        <taxon>Viridiplantae</taxon>
        <taxon>Streptophyta</taxon>
        <taxon>Embryophyta</taxon>
        <taxon>Tracheophyta</taxon>
        <taxon>Spermatophyta</taxon>
        <taxon>Magnoliopsida</taxon>
        <taxon>Ranunculales</taxon>
        <taxon>Papaveraceae</taxon>
        <taxon>Papaveroideae</taxon>
        <taxon>Papaver</taxon>
    </lineage>
</organism>
<protein>
    <recommendedName>
        <fullName evidence="3">non-specific serine/threonine protein kinase</fullName>
        <ecNumber evidence="3">2.7.11.1</ecNumber>
    </recommendedName>
</protein>
<evidence type="ECO:0000256" key="14">
    <source>
        <dbReference type="ARBA" id="ARBA00047899"/>
    </source>
</evidence>
<evidence type="ECO:0000256" key="9">
    <source>
        <dbReference type="ARBA" id="ARBA00022777"/>
    </source>
</evidence>
<dbReference type="EC" id="2.7.11.1" evidence="3"/>
<dbReference type="PRINTS" id="PR00109">
    <property type="entry name" value="TYRKINASE"/>
</dbReference>
<dbReference type="SMART" id="SM00220">
    <property type="entry name" value="S_TKc"/>
    <property type="match status" value="1"/>
</dbReference>
<proteinExistence type="inferred from homology"/>
<feature type="region of interest" description="Disordered" evidence="17">
    <location>
        <begin position="358"/>
        <end position="418"/>
    </location>
</feature>
<dbReference type="PROSITE" id="PS00108">
    <property type="entry name" value="PROTEIN_KINASE_ST"/>
    <property type="match status" value="1"/>
</dbReference>
<dbReference type="PROSITE" id="PS50011">
    <property type="entry name" value="PROTEIN_KINASE_DOM"/>
    <property type="match status" value="1"/>
</dbReference>
<keyword evidence="4" id="KW-0723">Serine/threonine-protein kinase</keyword>
<dbReference type="Pfam" id="PF00989">
    <property type="entry name" value="PAS"/>
    <property type="match status" value="1"/>
</dbReference>
<comment type="subcellular location">
    <subcellularLocation>
        <location evidence="1">Membrane</location>
    </subcellularLocation>
</comment>
<dbReference type="FunFam" id="1.10.510.10:FF:000476">
    <property type="entry name" value="PAS domain-containing protein tyrosine kinase family protein"/>
    <property type="match status" value="1"/>
</dbReference>
<keyword evidence="21" id="KW-1185">Reference proteome</keyword>
<evidence type="ECO:0000259" key="19">
    <source>
        <dbReference type="PROSITE" id="PS50112"/>
    </source>
</evidence>
<comment type="similarity">
    <text evidence="2">Belongs to the protein kinase superfamily. TKL Ser/Thr protein kinase family. RAF subfamily.</text>
</comment>
<evidence type="ECO:0000256" key="7">
    <source>
        <dbReference type="ARBA" id="ARBA00022679"/>
    </source>
</evidence>
<feature type="region of interest" description="Disordered" evidence="17">
    <location>
        <begin position="309"/>
        <end position="336"/>
    </location>
</feature>
<dbReference type="InterPro" id="IPR001245">
    <property type="entry name" value="Ser-Thr/Tyr_kinase_cat_dom"/>
</dbReference>
<gene>
    <name evidence="20" type="ORF">MKW98_011019</name>
</gene>
<dbReference type="Gene3D" id="3.30.450.20">
    <property type="entry name" value="PAS domain"/>
    <property type="match status" value="1"/>
</dbReference>
<dbReference type="PROSITE" id="PS50112">
    <property type="entry name" value="PAS"/>
    <property type="match status" value="1"/>
</dbReference>
<sequence length="807" mass="90599">MAYSMEDEESPTTPTSLYKALLNRFGDLEESHAKLREQMELVVQEREKEQKWLMIRGGGGGVVRGGGGGGGGGGRIGGGYYEDANNGFSDNEENDAYRNWGAHNIKGFFFSGWPYSKILQSMGHAIHVVRPYDGKLTFWNRSAETLYGWKDYEVIGQRIQDMLIEDPIHQAGEKIIAKLSSGESWSGQLPFRKRSGEIFMALVTKSLLYEDGELIGIITVSSDAAIFNIINSEKLRTFREPGHDQNTEPGGFNMKKIQWLPKPQSASKPSSVSTLASKVFSRQRGEDDDYSVHPNFRNAGVPVLDTKYVESAKPPNPTFRLNVGTNQADQNNKRNAESRFIQPSKFAAKLLEKLNVGGGGKEERKSEVHCSADYSASNAMEDNPNLPRLSRESSLDRPDLANGKRETNYGKNSPAIANKSGYFNPAGMRNQNQFKEDGLVTNKNSFMNSWLECQQCPKLPTGNYLPPIGGEYDGNDEMPRDLDNYGDVVGEKTKLNQKVDISQSPTGVSSEESNNSSQENSSAKEKKFDCEIHWEDLHLGEEIGQGAFANVYRGVWNGSDVAIKVYMGSDYQESTIQDYKKEISIMQRLRHPNVLLFMGAVYSPERLAIVTEFLPRGSLFKTLHKSKEALDIRRRLRMALDVVRGMNYLHHRNPPIVHRDLKSSNLLVDKNWTVKVGDFGLSKWKHATFITGRSGRGTPQWMAPEVLRNEPSDEKSDVFSFGVILWELMTESVPWSELNSLQVVGVVGFMDRRLDIPETLDPRLASIIEDCWRSEPGSRPSFQELIQRMTELIQKFSATAVQKNSKP</sequence>
<dbReference type="PANTHER" id="PTHR44329">
    <property type="entry name" value="SERINE/THREONINE-PROTEIN KINASE TNNI3K-RELATED"/>
    <property type="match status" value="1"/>
</dbReference>
<evidence type="ECO:0000313" key="21">
    <source>
        <dbReference type="Proteomes" id="UP001202328"/>
    </source>
</evidence>
<evidence type="ECO:0000256" key="12">
    <source>
        <dbReference type="ARBA" id="ARBA00023136"/>
    </source>
</evidence>
<evidence type="ECO:0000256" key="8">
    <source>
        <dbReference type="ARBA" id="ARBA00022741"/>
    </source>
</evidence>
<keyword evidence="11" id="KW-0157">Chromophore</keyword>
<dbReference type="InterPro" id="IPR013767">
    <property type="entry name" value="PAS_fold"/>
</dbReference>
<keyword evidence="9" id="KW-0418">Kinase</keyword>
<evidence type="ECO:0000256" key="6">
    <source>
        <dbReference type="ARBA" id="ARBA00022606"/>
    </source>
</evidence>
<evidence type="ECO:0000256" key="17">
    <source>
        <dbReference type="SAM" id="MobiDB-lite"/>
    </source>
</evidence>
<dbReference type="InterPro" id="IPR011009">
    <property type="entry name" value="Kinase-like_dom_sf"/>
</dbReference>
<feature type="compositionally biased region" description="Basic and acidic residues" evidence="17">
    <location>
        <begin position="360"/>
        <end position="370"/>
    </location>
</feature>
<evidence type="ECO:0000256" key="16">
    <source>
        <dbReference type="PROSITE-ProRule" id="PRU10141"/>
    </source>
</evidence>
<name>A0AAD4XY61_9MAGN</name>
<dbReference type="InterPro" id="IPR000014">
    <property type="entry name" value="PAS"/>
</dbReference>
<feature type="compositionally biased region" description="Polar residues" evidence="17">
    <location>
        <begin position="499"/>
        <end position="508"/>
    </location>
</feature>
<feature type="compositionally biased region" description="Low complexity" evidence="17">
    <location>
        <begin position="509"/>
        <end position="521"/>
    </location>
</feature>
<dbReference type="InterPro" id="IPR017441">
    <property type="entry name" value="Protein_kinase_ATP_BS"/>
</dbReference>
<dbReference type="SUPFAM" id="SSF56112">
    <property type="entry name" value="Protein kinase-like (PK-like)"/>
    <property type="match status" value="1"/>
</dbReference>
<keyword evidence="12" id="KW-0472">Membrane</keyword>
<comment type="catalytic activity">
    <reaction evidence="15">
        <text>L-seryl-[protein] + ATP = O-phospho-L-seryl-[protein] + ADP + H(+)</text>
        <dbReference type="Rhea" id="RHEA:17989"/>
        <dbReference type="Rhea" id="RHEA-COMP:9863"/>
        <dbReference type="Rhea" id="RHEA-COMP:11604"/>
        <dbReference type="ChEBI" id="CHEBI:15378"/>
        <dbReference type="ChEBI" id="CHEBI:29999"/>
        <dbReference type="ChEBI" id="CHEBI:30616"/>
        <dbReference type="ChEBI" id="CHEBI:83421"/>
        <dbReference type="ChEBI" id="CHEBI:456216"/>
        <dbReference type="EC" id="2.7.11.1"/>
    </reaction>
</comment>
<feature type="binding site" evidence="16">
    <location>
        <position position="564"/>
    </location>
    <ligand>
        <name>ATP</name>
        <dbReference type="ChEBI" id="CHEBI:30616"/>
    </ligand>
</feature>